<keyword evidence="2" id="KW-0378">Hydrolase</keyword>
<accession>A0A1J7GS32</accession>
<keyword evidence="4" id="KW-1185">Reference proteome</keyword>
<evidence type="ECO:0000313" key="4">
    <source>
        <dbReference type="Proteomes" id="UP000188354"/>
    </source>
</evidence>
<dbReference type="OMA" id="WIANIRH"/>
<dbReference type="GO" id="GO:0008408">
    <property type="term" value="F:3'-5' exonuclease activity"/>
    <property type="evidence" value="ECO:0007669"/>
    <property type="project" value="TreeGrafter"/>
</dbReference>
<sequence>MSISISQPSNLSPNEYEVCICSNMVLATVTNSPKVVDKWISEIKPFSRDRLIVGLATETVCQGNPALATLQLCVWNRCLIFELNHCSKIPMSLILFLYDPNKLFVGVGVADNIRKLKDKYSLYVSNTVDLASVANSEPPLKPKKGMMNMTFLRFLAKMVLNWDINEKPTNIILSRWDNQSLSHEQIKYACADAFLSSEIARVWVKIIESYVRSKQN</sequence>
<keyword evidence="1" id="KW-0540">Nuclease</keyword>
<proteinExistence type="predicted"/>
<dbReference type="Gramene" id="OIW03228">
    <property type="protein sequence ID" value="OIW03228"/>
    <property type="gene ID" value="TanjilG_13022"/>
</dbReference>
<dbReference type="GO" id="GO:0003676">
    <property type="term" value="F:nucleic acid binding"/>
    <property type="evidence" value="ECO:0007669"/>
    <property type="project" value="InterPro"/>
</dbReference>
<dbReference type="InterPro" id="IPR036397">
    <property type="entry name" value="RNaseH_sf"/>
</dbReference>
<protein>
    <recommendedName>
        <fullName evidence="5">3'-5' exonuclease domain-containing protein</fullName>
    </recommendedName>
</protein>
<dbReference type="InterPro" id="IPR012337">
    <property type="entry name" value="RNaseH-like_sf"/>
</dbReference>
<organism evidence="3 4">
    <name type="scientific">Lupinus angustifolius</name>
    <name type="common">Narrow-leaved blue lupine</name>
    <dbReference type="NCBI Taxonomy" id="3871"/>
    <lineage>
        <taxon>Eukaryota</taxon>
        <taxon>Viridiplantae</taxon>
        <taxon>Streptophyta</taxon>
        <taxon>Embryophyta</taxon>
        <taxon>Tracheophyta</taxon>
        <taxon>Spermatophyta</taxon>
        <taxon>Magnoliopsida</taxon>
        <taxon>eudicotyledons</taxon>
        <taxon>Gunneridae</taxon>
        <taxon>Pentapetalae</taxon>
        <taxon>rosids</taxon>
        <taxon>fabids</taxon>
        <taxon>Fabales</taxon>
        <taxon>Fabaceae</taxon>
        <taxon>Papilionoideae</taxon>
        <taxon>50 kb inversion clade</taxon>
        <taxon>genistoids sensu lato</taxon>
        <taxon>core genistoids</taxon>
        <taxon>Genisteae</taxon>
        <taxon>Lupinus</taxon>
    </lineage>
</organism>
<dbReference type="GO" id="GO:0005634">
    <property type="term" value="C:nucleus"/>
    <property type="evidence" value="ECO:0007669"/>
    <property type="project" value="TreeGrafter"/>
</dbReference>
<dbReference type="Gene3D" id="3.30.420.10">
    <property type="entry name" value="Ribonuclease H-like superfamily/Ribonuclease H"/>
    <property type="match status" value="1"/>
</dbReference>
<dbReference type="STRING" id="3871.A0A1J7GS32"/>
<name>A0A1J7GS32_LUPAN</name>
<reference evidence="3 4" key="1">
    <citation type="journal article" date="2017" name="Plant Biotechnol. J.">
        <title>A comprehensive draft genome sequence for lupin (Lupinus angustifolius), an emerging health food: insights into plant-microbe interactions and legume evolution.</title>
        <authorList>
            <person name="Hane J.K."/>
            <person name="Ming Y."/>
            <person name="Kamphuis L.G."/>
            <person name="Nelson M.N."/>
            <person name="Garg G."/>
            <person name="Atkins C.A."/>
            <person name="Bayer P.E."/>
            <person name="Bravo A."/>
            <person name="Bringans S."/>
            <person name="Cannon S."/>
            <person name="Edwards D."/>
            <person name="Foley R."/>
            <person name="Gao L.L."/>
            <person name="Harrison M.J."/>
            <person name="Huang W."/>
            <person name="Hurgobin B."/>
            <person name="Li S."/>
            <person name="Liu C.W."/>
            <person name="McGrath A."/>
            <person name="Morahan G."/>
            <person name="Murray J."/>
            <person name="Weller J."/>
            <person name="Jian J."/>
            <person name="Singh K.B."/>
        </authorList>
    </citation>
    <scope>NUCLEOTIDE SEQUENCE [LARGE SCALE GENOMIC DNA]</scope>
    <source>
        <strain evidence="4">cv. Tanjil</strain>
        <tissue evidence="3">Whole plant</tissue>
    </source>
</reference>
<dbReference type="InterPro" id="IPR051132">
    <property type="entry name" value="3-5_Exonuclease_domain"/>
</dbReference>
<dbReference type="Proteomes" id="UP000188354">
    <property type="component" value="Chromosome LG10"/>
</dbReference>
<dbReference type="PANTHER" id="PTHR13620">
    <property type="entry name" value="3-5 EXONUCLEASE"/>
    <property type="match status" value="1"/>
</dbReference>
<dbReference type="CDD" id="cd06141">
    <property type="entry name" value="WRN_exo"/>
    <property type="match status" value="1"/>
</dbReference>
<dbReference type="PANTHER" id="PTHR13620:SF105">
    <property type="entry name" value="OS01G0737700 PROTEIN"/>
    <property type="match status" value="1"/>
</dbReference>
<dbReference type="SUPFAM" id="SSF53098">
    <property type="entry name" value="Ribonuclease H-like"/>
    <property type="match status" value="1"/>
</dbReference>
<dbReference type="EMBL" id="CM007370">
    <property type="protein sequence ID" value="OIW03228.1"/>
    <property type="molecule type" value="Genomic_DNA"/>
</dbReference>
<evidence type="ECO:0000256" key="2">
    <source>
        <dbReference type="ARBA" id="ARBA00022801"/>
    </source>
</evidence>
<evidence type="ECO:0008006" key="5">
    <source>
        <dbReference type="Google" id="ProtNLM"/>
    </source>
</evidence>
<gene>
    <name evidence="3" type="ORF">TanjilG_13022</name>
</gene>
<evidence type="ECO:0000256" key="1">
    <source>
        <dbReference type="ARBA" id="ARBA00022722"/>
    </source>
</evidence>
<dbReference type="GO" id="GO:0005737">
    <property type="term" value="C:cytoplasm"/>
    <property type="evidence" value="ECO:0007669"/>
    <property type="project" value="TreeGrafter"/>
</dbReference>
<dbReference type="AlphaFoldDB" id="A0A1J7GS32"/>
<evidence type="ECO:0000313" key="3">
    <source>
        <dbReference type="EMBL" id="OIW03228.1"/>
    </source>
</evidence>